<evidence type="ECO:0000259" key="2">
    <source>
        <dbReference type="Pfam" id="PF01977"/>
    </source>
</evidence>
<sequence>MAYTDFQDFLAYLEKMGELKRIKEPLDPYLQITEVADRVMRQPGGGPALLIENPVGSDIPVAINVFGSRKRMSLALGAADLEDIACEIEALLKTEVPSGKLQAMRELAPKLGVLAKIPPRHAKGPGRCQEVVTTGDQVDLFRLPILHCWPQDGGRTITLPLVFTHDPQTGRRNVGMYRVQVYDRCTTGMHWQMHKVGAEHERAAALQKRPIQAAVVLGGDPALTYAATAPLPPGLDELLFAGFLRKKPVTLVPAKTVALEVPEDAEIVIEGWIDPQERRMEGPFGDHTGYYSLADLYPVFHVTAITHRRNPVYPCTVVGRPPKEDAWLGKATERLFLPLLRLNLPEIVDINLPVEGVFHNIAFVSIRKRYPGHAFKVMHALWGLGQAMFTKMIFVFDADVNVQDISECLWRIGNNIDPERDMCLVRGPVDVLDHASRALGFGSKIGFDCTRKGPQEGFHREWPDVIEMSQEIKAQIDALWPKLGL</sequence>
<dbReference type="PATRIC" id="fig|1303518.3.peg.2893"/>
<dbReference type="OrthoDB" id="9809841at2"/>
<feature type="domain" description="3-octaprenyl-4-hydroxybenzoate carboxy-lyase-like N-terminal" evidence="3">
    <location>
        <begin position="10"/>
        <end position="85"/>
    </location>
</feature>
<proteinExistence type="inferred from homology"/>
<dbReference type="Pfam" id="PF01977">
    <property type="entry name" value="UbiD"/>
    <property type="match status" value="1"/>
</dbReference>
<dbReference type="GO" id="GO:0006744">
    <property type="term" value="P:ubiquinone biosynthetic process"/>
    <property type="evidence" value="ECO:0007669"/>
    <property type="project" value="TreeGrafter"/>
</dbReference>
<dbReference type="Proteomes" id="UP000014227">
    <property type="component" value="Chromosome I"/>
</dbReference>
<name>S0EY97_CHTCT</name>
<dbReference type="Pfam" id="PF20696">
    <property type="entry name" value="UbiD_C"/>
    <property type="match status" value="1"/>
</dbReference>
<dbReference type="EC" id="4.1.1.-" evidence="5"/>
<dbReference type="Pfam" id="PF20695">
    <property type="entry name" value="UbiD_N"/>
    <property type="match status" value="1"/>
</dbReference>
<dbReference type="FunCoup" id="S0EY97">
    <property type="interactions" value="75"/>
</dbReference>
<dbReference type="InterPro" id="IPR048304">
    <property type="entry name" value="UbiD_Rift_dom"/>
</dbReference>
<feature type="domain" description="3-octaprenyl-4-hydroxybenzoate carboxy-lyase-like Rift-related" evidence="2">
    <location>
        <begin position="123"/>
        <end position="321"/>
    </location>
</feature>
<evidence type="ECO:0000259" key="3">
    <source>
        <dbReference type="Pfam" id="PF20695"/>
    </source>
</evidence>
<keyword evidence="5" id="KW-0456">Lyase</keyword>
<dbReference type="Gene3D" id="1.20.5.570">
    <property type="entry name" value="Single helix bin"/>
    <property type="match status" value="1"/>
</dbReference>
<dbReference type="SUPFAM" id="SSF50475">
    <property type="entry name" value="FMN-binding split barrel"/>
    <property type="match status" value="1"/>
</dbReference>
<dbReference type="GO" id="GO:0008694">
    <property type="term" value="F:4-hydroxy-3-polyprenylbenzoate decarboxylase activity"/>
    <property type="evidence" value="ECO:0007669"/>
    <property type="project" value="TreeGrafter"/>
</dbReference>
<dbReference type="InterPro" id="IPR002830">
    <property type="entry name" value="UbiD"/>
</dbReference>
<dbReference type="GO" id="GO:0005829">
    <property type="term" value="C:cytosol"/>
    <property type="evidence" value="ECO:0007669"/>
    <property type="project" value="TreeGrafter"/>
</dbReference>
<dbReference type="PANTHER" id="PTHR30108">
    <property type="entry name" value="3-OCTAPRENYL-4-HYDROXYBENZOATE CARBOXY-LYASE-RELATED"/>
    <property type="match status" value="1"/>
</dbReference>
<dbReference type="EMBL" id="HF951689">
    <property type="protein sequence ID" value="CCW36575.1"/>
    <property type="molecule type" value="Genomic_DNA"/>
</dbReference>
<protein>
    <submittedName>
        <fullName evidence="5">3-octaprenyl-4hydroxybenzoate decarboxylase</fullName>
        <ecNumber evidence="5">4.1.1.-</ecNumber>
    </submittedName>
</protein>
<dbReference type="HOGENOM" id="CLU_023348_4_1_0"/>
<dbReference type="InterPro" id="IPR049381">
    <property type="entry name" value="UbiD-like_C"/>
</dbReference>
<dbReference type="AlphaFoldDB" id="S0EY97"/>
<evidence type="ECO:0000259" key="4">
    <source>
        <dbReference type="Pfam" id="PF20696"/>
    </source>
</evidence>
<reference evidence="6" key="1">
    <citation type="submission" date="2013-03" db="EMBL/GenBank/DDBJ databases">
        <title>Genome sequence of Chthonomonas calidirosea, the first sequenced genome from the Armatimonadetes phylum (formally candidate division OP10).</title>
        <authorList>
            <person name="Lee K.C.Y."/>
            <person name="Morgan X.C."/>
            <person name="Dunfield P.F."/>
            <person name="Tamas I."/>
            <person name="Houghton K.M."/>
            <person name="Vyssotski M."/>
            <person name="Ryan J.L.J."/>
            <person name="Lagutin K."/>
            <person name="McDonald I.R."/>
            <person name="Stott M.B."/>
        </authorList>
    </citation>
    <scope>NUCLEOTIDE SEQUENCE [LARGE SCALE GENOMIC DNA]</scope>
    <source>
        <strain evidence="6">DSM 23976 / ICMP 18418 / T49</strain>
    </source>
</reference>
<dbReference type="PANTHER" id="PTHR30108:SF17">
    <property type="entry name" value="FERULIC ACID DECARBOXYLASE 1"/>
    <property type="match status" value="1"/>
</dbReference>
<dbReference type="Gene3D" id="3.40.1670.10">
    <property type="entry name" value="UbiD C-terminal domain-like"/>
    <property type="match status" value="1"/>
</dbReference>
<dbReference type="STRING" id="454171.CP488_01301"/>
<evidence type="ECO:0000313" key="6">
    <source>
        <dbReference type="Proteomes" id="UP000014227"/>
    </source>
</evidence>
<dbReference type="NCBIfam" id="TIGR03701">
    <property type="entry name" value="mena_SCO4490"/>
    <property type="match status" value="1"/>
</dbReference>
<accession>S0EY97</accession>
<dbReference type="InParanoid" id="S0EY97"/>
<dbReference type="SUPFAM" id="SSF143968">
    <property type="entry name" value="UbiD C-terminal domain-like"/>
    <property type="match status" value="1"/>
</dbReference>
<dbReference type="NCBIfam" id="TIGR00148">
    <property type="entry name" value="UbiD family decarboxylase"/>
    <property type="match status" value="1"/>
</dbReference>
<dbReference type="RefSeq" id="WP_016484080.1">
    <property type="nucleotide sequence ID" value="NC_021487.1"/>
</dbReference>
<dbReference type="KEGG" id="ccz:CCALI_02787"/>
<organism evidence="5 6">
    <name type="scientific">Chthonomonas calidirosea (strain DSM 23976 / ICMP 18418 / T49)</name>
    <dbReference type="NCBI Taxonomy" id="1303518"/>
    <lineage>
        <taxon>Bacteria</taxon>
        <taxon>Bacillati</taxon>
        <taxon>Armatimonadota</taxon>
        <taxon>Chthonomonadia</taxon>
        <taxon>Chthonomonadales</taxon>
        <taxon>Chthonomonadaceae</taxon>
        <taxon>Chthonomonas</taxon>
    </lineage>
</organism>
<evidence type="ECO:0000313" key="5">
    <source>
        <dbReference type="EMBL" id="CCW36575.1"/>
    </source>
</evidence>
<keyword evidence="6" id="KW-1185">Reference proteome</keyword>
<feature type="domain" description="3-octaprenyl-4-hydroxybenzoate carboxy-lyase-like C-terminal" evidence="4">
    <location>
        <begin position="327"/>
        <end position="449"/>
    </location>
</feature>
<dbReference type="eggNOG" id="COG0043">
    <property type="taxonomic scope" value="Bacteria"/>
</dbReference>
<gene>
    <name evidence="5" type="ORF">CCALI_02787</name>
</gene>
<dbReference type="InterPro" id="IPR049383">
    <property type="entry name" value="UbiD-like_N"/>
</dbReference>
<comment type="similarity">
    <text evidence="1">Belongs to the UbiD family.</text>
</comment>
<evidence type="ECO:0000256" key="1">
    <source>
        <dbReference type="ARBA" id="ARBA00010021"/>
    </source>
</evidence>
<dbReference type="InterPro" id="IPR022390">
    <property type="entry name" value="HBDC"/>
</dbReference>